<reference evidence="2 3" key="1">
    <citation type="submission" date="2017-11" db="EMBL/GenBank/DDBJ databases">
        <title>Taxonomic description and genome sequences of Spirosoma HA7 sp. nov., isolated from pollen microhabitat of Corylus avellana.</title>
        <authorList>
            <person name="Ambika Manirajan B."/>
            <person name="Suarez C."/>
            <person name="Ratering S."/>
            <person name="Geissler-Plaum R."/>
            <person name="Cardinale M."/>
            <person name="Sylvia S."/>
        </authorList>
    </citation>
    <scope>NUCLEOTIDE SEQUENCE [LARGE SCALE GENOMIC DNA]</scope>
    <source>
        <strain evidence="2 3">HA7</strain>
    </source>
</reference>
<accession>A0A2K8Z9X2</accession>
<keyword evidence="1" id="KW-0472">Membrane</keyword>
<organism evidence="2 3">
    <name type="scientific">Spirosoma pollinicola</name>
    <dbReference type="NCBI Taxonomy" id="2057025"/>
    <lineage>
        <taxon>Bacteria</taxon>
        <taxon>Pseudomonadati</taxon>
        <taxon>Bacteroidota</taxon>
        <taxon>Cytophagia</taxon>
        <taxon>Cytophagales</taxon>
        <taxon>Cytophagaceae</taxon>
        <taxon>Spirosoma</taxon>
    </lineage>
</organism>
<evidence type="ECO:0000313" key="3">
    <source>
        <dbReference type="Proteomes" id="UP000232883"/>
    </source>
</evidence>
<feature type="transmembrane region" description="Helical" evidence="1">
    <location>
        <begin position="109"/>
        <end position="129"/>
    </location>
</feature>
<dbReference type="Proteomes" id="UP000232883">
    <property type="component" value="Chromosome"/>
</dbReference>
<sequence>MGYRNKTKSVGLGLVAGLFAYALVGKLGLYLLLISWRDYATHSIDKSYTLPMLFARLLVGLLAATAASISATKLASDSGKSAWVVSPLVFIVASYVHLLTAVWREYPGWYHWAYLLPILPVIGLSHSLLCKR</sequence>
<dbReference type="RefSeq" id="WP_100993214.1">
    <property type="nucleotide sequence ID" value="NZ_CP025096.1"/>
</dbReference>
<feature type="transmembrane region" description="Helical" evidence="1">
    <location>
        <begin position="12"/>
        <end position="33"/>
    </location>
</feature>
<dbReference type="OrthoDB" id="7586136at2"/>
<evidence type="ECO:0000256" key="1">
    <source>
        <dbReference type="SAM" id="Phobius"/>
    </source>
</evidence>
<feature type="transmembrane region" description="Helical" evidence="1">
    <location>
        <begin position="83"/>
        <end position="103"/>
    </location>
</feature>
<feature type="transmembrane region" description="Helical" evidence="1">
    <location>
        <begin position="53"/>
        <end position="71"/>
    </location>
</feature>
<proteinExistence type="predicted"/>
<dbReference type="AlphaFoldDB" id="A0A2K8Z9X2"/>
<protein>
    <submittedName>
        <fullName evidence="2">Uncharacterized protein</fullName>
    </submittedName>
</protein>
<dbReference type="EMBL" id="CP025096">
    <property type="protein sequence ID" value="AUD06678.1"/>
    <property type="molecule type" value="Genomic_DNA"/>
</dbReference>
<keyword evidence="1" id="KW-0812">Transmembrane</keyword>
<gene>
    <name evidence="2" type="ORF">CWM47_35435</name>
</gene>
<dbReference type="KEGG" id="spir:CWM47_35435"/>
<keyword evidence="1" id="KW-1133">Transmembrane helix</keyword>
<keyword evidence="3" id="KW-1185">Reference proteome</keyword>
<evidence type="ECO:0000313" key="2">
    <source>
        <dbReference type="EMBL" id="AUD06678.1"/>
    </source>
</evidence>
<name>A0A2K8Z9X2_9BACT</name>